<dbReference type="eggNOG" id="COG5336">
    <property type="taxonomic scope" value="Bacteria"/>
</dbReference>
<dbReference type="AlphaFoldDB" id="A7HJW5"/>
<evidence type="ECO:0000313" key="3">
    <source>
        <dbReference type="Proteomes" id="UP000002415"/>
    </source>
</evidence>
<name>A7HJW5_FERNB</name>
<dbReference type="HOGENOM" id="CLU_137927_4_0_0"/>
<dbReference type="Proteomes" id="UP000002415">
    <property type="component" value="Chromosome"/>
</dbReference>
<dbReference type="Pfam" id="PF09527">
    <property type="entry name" value="ATPase_gene1"/>
    <property type="match status" value="1"/>
</dbReference>
<accession>A7HJW5</accession>
<evidence type="ECO:0000313" key="2">
    <source>
        <dbReference type="EMBL" id="ABS60198.1"/>
    </source>
</evidence>
<keyword evidence="1" id="KW-1133">Transmembrane helix</keyword>
<dbReference type="RefSeq" id="WP_011993519.1">
    <property type="nucleotide sequence ID" value="NC_009718.1"/>
</dbReference>
<keyword evidence="1" id="KW-0812">Transmembrane</keyword>
<organism evidence="2 3">
    <name type="scientific">Fervidobacterium nodosum (strain ATCC 35602 / DSM 5306 / Rt17-B1)</name>
    <dbReference type="NCBI Taxonomy" id="381764"/>
    <lineage>
        <taxon>Bacteria</taxon>
        <taxon>Thermotogati</taxon>
        <taxon>Thermotogota</taxon>
        <taxon>Thermotogae</taxon>
        <taxon>Thermotogales</taxon>
        <taxon>Fervidobacteriaceae</taxon>
        <taxon>Fervidobacterium</taxon>
    </lineage>
</organism>
<proteinExistence type="predicted"/>
<dbReference type="STRING" id="381764.Fnod_0333"/>
<dbReference type="KEGG" id="fno:Fnod_0333"/>
<sequence length="96" mass="10842">MTKKKSNDVGVNIGKEISKMNIVTGFGFTIIANILVSIIIGMFLDNMFGTGKIFLIIFVFLGLASGIYNGIKYILKEVEKYEKEEQREQKSKNDEK</sequence>
<reference evidence="2 3" key="2">
    <citation type="journal article" date="2009" name="Proc. Natl. Acad. Sci. U.S.A.">
        <title>On the chimeric nature, thermophilic origin, and phylogenetic placement of the Thermotogales.</title>
        <authorList>
            <person name="Zhaxybayeva O."/>
            <person name="Swithers K.S."/>
            <person name="Lapierre P."/>
            <person name="Fournier G.P."/>
            <person name="Bickhart D.M."/>
            <person name="DeBoy R.T."/>
            <person name="Nelson K.E."/>
            <person name="Nesbo C.L."/>
            <person name="Doolittle W.F."/>
            <person name="Gogarten J.P."/>
            <person name="Noll K.M."/>
        </authorList>
    </citation>
    <scope>NUCLEOTIDE SEQUENCE [LARGE SCALE GENOMIC DNA]</scope>
    <source>
        <strain evidence="3">ATCC 35602 / DSM 5306 / Rt17-B1</strain>
    </source>
</reference>
<evidence type="ECO:0008006" key="4">
    <source>
        <dbReference type="Google" id="ProtNLM"/>
    </source>
</evidence>
<dbReference type="EMBL" id="CP000771">
    <property type="protein sequence ID" value="ABS60198.1"/>
    <property type="molecule type" value="Genomic_DNA"/>
</dbReference>
<keyword evidence="1" id="KW-0472">Membrane</keyword>
<protein>
    <recommendedName>
        <fullName evidence="4">AtpZ/AtpI family protein</fullName>
    </recommendedName>
</protein>
<dbReference type="InterPro" id="IPR032820">
    <property type="entry name" value="ATPase_put"/>
</dbReference>
<evidence type="ECO:0000256" key="1">
    <source>
        <dbReference type="SAM" id="Phobius"/>
    </source>
</evidence>
<reference evidence="2 3" key="1">
    <citation type="submission" date="2007-07" db="EMBL/GenBank/DDBJ databases">
        <title>Complete sequence of Fervidobacterium nodosum Rt17-B1.</title>
        <authorList>
            <consortium name="US DOE Joint Genome Institute"/>
            <person name="Copeland A."/>
            <person name="Lucas S."/>
            <person name="Lapidus A."/>
            <person name="Barry K."/>
            <person name="Glavina del Rio T."/>
            <person name="Dalin E."/>
            <person name="Tice H."/>
            <person name="Pitluck S."/>
            <person name="Saunders E."/>
            <person name="Brettin T."/>
            <person name="Bruce D."/>
            <person name="Detter J.C."/>
            <person name="Han C."/>
            <person name="Schmutz J."/>
            <person name="Larimer F."/>
            <person name="Land M."/>
            <person name="Hauser L."/>
            <person name="Kyrpides N."/>
            <person name="Mikhailova N."/>
            <person name="Nelson K."/>
            <person name="Gogarten J.P."/>
            <person name="Noll K."/>
            <person name="Richardson P."/>
        </authorList>
    </citation>
    <scope>NUCLEOTIDE SEQUENCE [LARGE SCALE GENOMIC DNA]</scope>
    <source>
        <strain evidence="3">ATCC 35602 / DSM 5306 / Rt17-B1</strain>
    </source>
</reference>
<feature type="transmembrane region" description="Helical" evidence="1">
    <location>
        <begin position="21"/>
        <end position="44"/>
    </location>
</feature>
<dbReference type="OrthoDB" id="37739at2"/>
<gene>
    <name evidence="2" type="ordered locus">Fnod_0333</name>
</gene>
<keyword evidence="3" id="KW-1185">Reference proteome</keyword>
<feature type="transmembrane region" description="Helical" evidence="1">
    <location>
        <begin position="50"/>
        <end position="71"/>
    </location>
</feature>